<feature type="compositionally biased region" description="Basic and acidic residues" evidence="1">
    <location>
        <begin position="51"/>
        <end position="68"/>
    </location>
</feature>
<feature type="region of interest" description="Disordered" evidence="1">
    <location>
        <begin position="1"/>
        <end position="76"/>
    </location>
</feature>
<organism evidence="3 4">
    <name type="scientific">Gymnopilus dilepis</name>
    <dbReference type="NCBI Taxonomy" id="231916"/>
    <lineage>
        <taxon>Eukaryota</taxon>
        <taxon>Fungi</taxon>
        <taxon>Dikarya</taxon>
        <taxon>Basidiomycota</taxon>
        <taxon>Agaricomycotina</taxon>
        <taxon>Agaricomycetes</taxon>
        <taxon>Agaricomycetidae</taxon>
        <taxon>Agaricales</taxon>
        <taxon>Agaricineae</taxon>
        <taxon>Hymenogastraceae</taxon>
        <taxon>Gymnopilus</taxon>
    </lineage>
</organism>
<keyword evidence="4" id="KW-1185">Reference proteome</keyword>
<reference evidence="3 4" key="1">
    <citation type="journal article" date="2018" name="Evol. Lett.">
        <title>Horizontal gene cluster transfer increased hallucinogenic mushroom diversity.</title>
        <authorList>
            <person name="Reynolds H.T."/>
            <person name="Vijayakumar V."/>
            <person name="Gluck-Thaler E."/>
            <person name="Korotkin H.B."/>
            <person name="Matheny P.B."/>
            <person name="Slot J.C."/>
        </authorList>
    </citation>
    <scope>NUCLEOTIDE SEQUENCE [LARGE SCALE GENOMIC DNA]</scope>
    <source>
        <strain evidence="3 4">SRW20</strain>
    </source>
</reference>
<accession>A0A409YDM2</accession>
<feature type="transmembrane region" description="Helical" evidence="2">
    <location>
        <begin position="141"/>
        <end position="160"/>
    </location>
</feature>
<comment type="caution">
    <text evidence="3">The sequence shown here is derived from an EMBL/GenBank/DDBJ whole genome shotgun (WGS) entry which is preliminary data.</text>
</comment>
<protein>
    <submittedName>
        <fullName evidence="3">Uncharacterized protein</fullName>
    </submittedName>
</protein>
<feature type="compositionally biased region" description="Low complexity" evidence="1">
    <location>
        <begin position="29"/>
        <end position="50"/>
    </location>
</feature>
<evidence type="ECO:0000313" key="3">
    <source>
        <dbReference type="EMBL" id="PPR01100.1"/>
    </source>
</evidence>
<evidence type="ECO:0000256" key="2">
    <source>
        <dbReference type="SAM" id="Phobius"/>
    </source>
</evidence>
<evidence type="ECO:0000313" key="4">
    <source>
        <dbReference type="Proteomes" id="UP000284706"/>
    </source>
</evidence>
<name>A0A409YDM2_9AGAR</name>
<gene>
    <name evidence="3" type="ORF">CVT26_016006</name>
</gene>
<evidence type="ECO:0000256" key="1">
    <source>
        <dbReference type="SAM" id="MobiDB-lite"/>
    </source>
</evidence>
<keyword evidence="2" id="KW-1133">Transmembrane helix</keyword>
<keyword evidence="2" id="KW-0812">Transmembrane</keyword>
<keyword evidence="2" id="KW-0472">Membrane</keyword>
<sequence>MSLNDASGPKPHSIDHPSDSSSNAKMAETPTASSNVSSSSPQPPSLSATSRDSEQPDPEKAQTRESRPNKHQSVAPRTRKFPFAIESLWVISGIVLMLVGTTIVKLAFLPKIYTCPDGATCRHNFDPRGNIVPRLQALMEYWLQAGVMITGLGLTKLMAYDSYFVLKKSKGSTIRILERQIHAVEGSWIDAALLALEPLTSWVKRIFRRYTQPERQVSIRHGTRRWILGILTLVQIAIGLSIPLIVGFSISDLHGQKSVHLPFNYHSNFTLPRADQRYFSNDERIVTGQLDNWFLSSDGPRKPITVFDGTLVLRDNRTISPTDARPSGSRITGNISCSGQGWNASLLPLNSPYLSDGHAALPSGAKAYNISDGVLWRVTYSYTSLASTFVTLPELFDSVTSRQYLWASNTSNTIPNTTASPDGNIHFAVCNHTIYMIDLPPIEGPPFQAILPSQPTIYTNSDDPFLDPCPSNDPMACVPWSVDDIVLAWWQTNLVQQDLADMSCWGGLIAGYSGVSDTPHCVLDDARWATTVGSTLDALIDTAPVFGNASQDLWTTAESINTDRWWIQTILPGVTFLLFLACVAYTTNLSGGSTFGLRELDLATILHDTNPPEPGATVDVQNDLVTLKTLPT</sequence>
<proteinExistence type="predicted"/>
<dbReference type="EMBL" id="NHYE01000966">
    <property type="protein sequence ID" value="PPR01100.1"/>
    <property type="molecule type" value="Genomic_DNA"/>
</dbReference>
<dbReference type="InParanoid" id="A0A409YDM2"/>
<dbReference type="AlphaFoldDB" id="A0A409YDM2"/>
<dbReference type="Proteomes" id="UP000284706">
    <property type="component" value="Unassembled WGS sequence"/>
</dbReference>
<feature type="transmembrane region" description="Helical" evidence="2">
    <location>
        <begin position="87"/>
        <end position="108"/>
    </location>
</feature>
<feature type="transmembrane region" description="Helical" evidence="2">
    <location>
        <begin position="226"/>
        <end position="250"/>
    </location>
</feature>
<dbReference type="OrthoDB" id="3039026at2759"/>